<protein>
    <submittedName>
        <fullName evidence="16">Sterol desaturase family protein</fullName>
    </submittedName>
</protein>
<keyword evidence="5" id="KW-0479">Metal-binding</keyword>
<keyword evidence="11" id="KW-0443">Lipid metabolism</keyword>
<dbReference type="EMBL" id="JAXCLA010000008">
    <property type="protein sequence ID" value="MDY0747538.1"/>
    <property type="molecule type" value="Genomic_DNA"/>
</dbReference>
<feature type="domain" description="Fatty acid hydroxylase" evidence="15">
    <location>
        <begin position="47"/>
        <end position="179"/>
    </location>
</feature>
<feature type="transmembrane region" description="Helical" evidence="14">
    <location>
        <begin position="41"/>
        <end position="61"/>
    </location>
</feature>
<feature type="transmembrane region" description="Helical" evidence="14">
    <location>
        <begin position="12"/>
        <end position="35"/>
    </location>
</feature>
<comment type="subcellular location">
    <subcellularLocation>
        <location evidence="2">Endoplasmic reticulum membrane</location>
        <topology evidence="2">Multi-pass membrane protein</topology>
    </subcellularLocation>
</comment>
<evidence type="ECO:0000256" key="10">
    <source>
        <dbReference type="ARBA" id="ARBA00023002"/>
    </source>
</evidence>
<organism evidence="16 17">
    <name type="scientific">Roseateles agri</name>
    <dbReference type="NCBI Taxonomy" id="3098619"/>
    <lineage>
        <taxon>Bacteria</taxon>
        <taxon>Pseudomonadati</taxon>
        <taxon>Pseudomonadota</taxon>
        <taxon>Betaproteobacteria</taxon>
        <taxon>Burkholderiales</taxon>
        <taxon>Sphaerotilaceae</taxon>
        <taxon>Roseateles</taxon>
    </lineage>
</organism>
<dbReference type="Pfam" id="PF04116">
    <property type="entry name" value="FA_hydroxylase"/>
    <property type="match status" value="1"/>
</dbReference>
<keyword evidence="3" id="KW-0444">Lipid biosynthesis</keyword>
<keyword evidence="9 14" id="KW-1133">Transmembrane helix</keyword>
<dbReference type="InterPro" id="IPR014430">
    <property type="entry name" value="Scs7"/>
</dbReference>
<dbReference type="PANTHER" id="PTHR12863:SF1">
    <property type="entry name" value="FATTY ACID 2-HYDROXYLASE"/>
    <property type="match status" value="1"/>
</dbReference>
<evidence type="ECO:0000256" key="14">
    <source>
        <dbReference type="SAM" id="Phobius"/>
    </source>
</evidence>
<evidence type="ECO:0000256" key="5">
    <source>
        <dbReference type="ARBA" id="ARBA00022723"/>
    </source>
</evidence>
<evidence type="ECO:0000256" key="2">
    <source>
        <dbReference type="ARBA" id="ARBA00004477"/>
    </source>
</evidence>
<keyword evidence="12 14" id="KW-0472">Membrane</keyword>
<evidence type="ECO:0000313" key="16">
    <source>
        <dbReference type="EMBL" id="MDY0747538.1"/>
    </source>
</evidence>
<accession>A0ABU5DMM9</accession>
<evidence type="ECO:0000256" key="13">
    <source>
        <dbReference type="ARBA" id="ARBA00023160"/>
    </source>
</evidence>
<dbReference type="Proteomes" id="UP001285263">
    <property type="component" value="Unassembled WGS sequence"/>
</dbReference>
<feature type="transmembrane region" description="Helical" evidence="14">
    <location>
        <begin position="113"/>
        <end position="132"/>
    </location>
</feature>
<dbReference type="InterPro" id="IPR006694">
    <property type="entry name" value="Fatty_acid_hydroxylase"/>
</dbReference>
<evidence type="ECO:0000256" key="11">
    <source>
        <dbReference type="ARBA" id="ARBA00023098"/>
    </source>
</evidence>
<keyword evidence="7" id="KW-0276">Fatty acid metabolism</keyword>
<evidence type="ECO:0000256" key="4">
    <source>
        <dbReference type="ARBA" id="ARBA00022692"/>
    </source>
</evidence>
<dbReference type="RefSeq" id="WP_320425502.1">
    <property type="nucleotide sequence ID" value="NZ_JAXCLA010000008.1"/>
</dbReference>
<keyword evidence="10" id="KW-0560">Oxidoreductase</keyword>
<feature type="transmembrane region" description="Helical" evidence="14">
    <location>
        <begin position="85"/>
        <end position="107"/>
    </location>
</feature>
<evidence type="ECO:0000256" key="3">
    <source>
        <dbReference type="ARBA" id="ARBA00022516"/>
    </source>
</evidence>
<evidence type="ECO:0000256" key="6">
    <source>
        <dbReference type="ARBA" id="ARBA00022824"/>
    </source>
</evidence>
<keyword evidence="4 14" id="KW-0812">Transmembrane</keyword>
<evidence type="ECO:0000256" key="7">
    <source>
        <dbReference type="ARBA" id="ARBA00022832"/>
    </source>
</evidence>
<evidence type="ECO:0000256" key="9">
    <source>
        <dbReference type="ARBA" id="ARBA00022989"/>
    </source>
</evidence>
<keyword evidence="13" id="KW-0275">Fatty acid biosynthesis</keyword>
<dbReference type="PANTHER" id="PTHR12863">
    <property type="entry name" value="FATTY ACID HYDROXYLASE"/>
    <property type="match status" value="1"/>
</dbReference>
<keyword evidence="17" id="KW-1185">Reference proteome</keyword>
<comment type="caution">
    <text evidence="16">The sequence shown here is derived from an EMBL/GenBank/DDBJ whole genome shotgun (WGS) entry which is preliminary data.</text>
</comment>
<evidence type="ECO:0000256" key="8">
    <source>
        <dbReference type="ARBA" id="ARBA00022833"/>
    </source>
</evidence>
<keyword evidence="8" id="KW-0862">Zinc</keyword>
<evidence type="ECO:0000313" key="17">
    <source>
        <dbReference type="Proteomes" id="UP001285263"/>
    </source>
</evidence>
<proteinExistence type="predicted"/>
<reference evidence="16 17" key="1">
    <citation type="submission" date="2023-11" db="EMBL/GenBank/DDBJ databases">
        <title>Paucibacter sp. nov., isolated from fresh soil in Korea.</title>
        <authorList>
            <person name="Le N.T.T."/>
        </authorList>
    </citation>
    <scope>NUCLEOTIDE SEQUENCE [LARGE SCALE GENOMIC DNA]</scope>
    <source>
        <strain evidence="16 17">R3-3</strain>
    </source>
</reference>
<evidence type="ECO:0000256" key="12">
    <source>
        <dbReference type="ARBA" id="ARBA00023136"/>
    </source>
</evidence>
<gene>
    <name evidence="16" type="ORF">SNE35_23750</name>
</gene>
<name>A0ABU5DMM9_9BURK</name>
<evidence type="ECO:0000256" key="1">
    <source>
        <dbReference type="ARBA" id="ARBA00001947"/>
    </source>
</evidence>
<comment type="cofactor">
    <cofactor evidence="1">
        <name>Zn(2+)</name>
        <dbReference type="ChEBI" id="CHEBI:29105"/>
    </cofactor>
</comment>
<keyword evidence="6" id="KW-0256">Endoplasmic reticulum</keyword>
<evidence type="ECO:0000259" key="15">
    <source>
        <dbReference type="Pfam" id="PF04116"/>
    </source>
</evidence>
<sequence length="186" mass="21102">MSFLSMEHGRVAYRADLILYGAAVLLLGGHLLLMAPRAHPFELVLLVLLGLICWTLLEYLLHRFVLHGLWPFTLWHAAHHRRPRALICAPTWLSASLICLFVFLPALVLLGAWRAQALTLGVLAGYFGYSLIHHATHHWRLGRFAWARQRKRWHAWHHGRSGPVCYGVSSGLWDHVFGTSPPAEAE</sequence>